<reference evidence="1 2" key="1">
    <citation type="submission" date="2018-09" db="EMBL/GenBank/DDBJ databases">
        <title>Genomic Encyclopedia of Archaeal and Bacterial Type Strains, Phase II (KMG-II): from individual species to whole genera.</title>
        <authorList>
            <person name="Goeker M."/>
        </authorList>
    </citation>
    <scope>NUCLEOTIDE SEQUENCE [LARGE SCALE GENOMIC DNA]</scope>
    <source>
        <strain evidence="1 2">DSM 21950</strain>
    </source>
</reference>
<dbReference type="Gene3D" id="3.40.50.1820">
    <property type="entry name" value="alpha/beta hydrolase"/>
    <property type="match status" value="1"/>
</dbReference>
<protein>
    <submittedName>
        <fullName evidence="1">Putative esterase</fullName>
    </submittedName>
</protein>
<dbReference type="PANTHER" id="PTHR48098:SF1">
    <property type="entry name" value="DIACYLGLYCEROL ACYLTRANSFERASE_MYCOLYLTRANSFERASE AG85A"/>
    <property type="match status" value="1"/>
</dbReference>
<dbReference type="AlphaFoldDB" id="A0A419XBA7"/>
<gene>
    <name evidence="1" type="ORF">BXY64_2006</name>
</gene>
<keyword evidence="2" id="KW-1185">Reference proteome</keyword>
<name>A0A419XBA7_9BACT</name>
<dbReference type="InterPro" id="IPR000801">
    <property type="entry name" value="Esterase-like"/>
</dbReference>
<sequence>MTKSIIENIKIGSKNLKKKMNVSVYLPSDYNEKDSFPTLYFHHGRNGNENILIEAELNTVADKLIAKQKINSMIIVCPNLDNARGLNSSLEYKEVKDPLGRIINNGMYEDYFINEVIKEIDNKYKTIKNRNGRYIGGASVGGYIALHNAFRHPHLFSKVGGHMPAIELQLEEEDKAYFQKKENWDKYDPIKIAEEMKCCDFKVYLDAGSQDEGDFYKGCSILYKILKSRGVESQNHICEGHHNVEYIKSNMEKYMMFYGN</sequence>
<dbReference type="InterPro" id="IPR050583">
    <property type="entry name" value="Mycobacterial_A85_antigen"/>
</dbReference>
<evidence type="ECO:0000313" key="1">
    <source>
        <dbReference type="EMBL" id="RKE04975.1"/>
    </source>
</evidence>
<organism evidence="1 2">
    <name type="scientific">Marinifilum flexuosum</name>
    <dbReference type="NCBI Taxonomy" id="1117708"/>
    <lineage>
        <taxon>Bacteria</taxon>
        <taxon>Pseudomonadati</taxon>
        <taxon>Bacteroidota</taxon>
        <taxon>Bacteroidia</taxon>
        <taxon>Marinilabiliales</taxon>
        <taxon>Marinifilaceae</taxon>
    </lineage>
</organism>
<dbReference type="OrthoDB" id="9803578at2"/>
<dbReference type="GO" id="GO:0016747">
    <property type="term" value="F:acyltransferase activity, transferring groups other than amino-acyl groups"/>
    <property type="evidence" value="ECO:0007669"/>
    <property type="project" value="TreeGrafter"/>
</dbReference>
<comment type="caution">
    <text evidence="1">The sequence shown here is derived from an EMBL/GenBank/DDBJ whole genome shotgun (WGS) entry which is preliminary data.</text>
</comment>
<dbReference type="RefSeq" id="WP_120239701.1">
    <property type="nucleotide sequence ID" value="NZ_RAPQ01000008.1"/>
</dbReference>
<evidence type="ECO:0000313" key="2">
    <source>
        <dbReference type="Proteomes" id="UP000284531"/>
    </source>
</evidence>
<dbReference type="InterPro" id="IPR029058">
    <property type="entry name" value="AB_hydrolase_fold"/>
</dbReference>
<dbReference type="PANTHER" id="PTHR48098">
    <property type="entry name" value="ENTEROCHELIN ESTERASE-RELATED"/>
    <property type="match status" value="1"/>
</dbReference>
<proteinExistence type="predicted"/>
<dbReference type="SUPFAM" id="SSF53474">
    <property type="entry name" value="alpha/beta-Hydrolases"/>
    <property type="match status" value="1"/>
</dbReference>
<accession>A0A419XBA7</accession>
<dbReference type="Pfam" id="PF00756">
    <property type="entry name" value="Esterase"/>
    <property type="match status" value="1"/>
</dbReference>
<dbReference type="Proteomes" id="UP000284531">
    <property type="component" value="Unassembled WGS sequence"/>
</dbReference>
<dbReference type="EMBL" id="RAPQ01000008">
    <property type="protein sequence ID" value="RKE04975.1"/>
    <property type="molecule type" value="Genomic_DNA"/>
</dbReference>